<keyword evidence="3" id="KW-1185">Reference proteome</keyword>
<organism evidence="2 3">
    <name type="scientific">Ophiobolus disseminans</name>
    <dbReference type="NCBI Taxonomy" id="1469910"/>
    <lineage>
        <taxon>Eukaryota</taxon>
        <taxon>Fungi</taxon>
        <taxon>Dikarya</taxon>
        <taxon>Ascomycota</taxon>
        <taxon>Pezizomycotina</taxon>
        <taxon>Dothideomycetes</taxon>
        <taxon>Pleosporomycetidae</taxon>
        <taxon>Pleosporales</taxon>
        <taxon>Pleosporineae</taxon>
        <taxon>Phaeosphaeriaceae</taxon>
        <taxon>Ophiobolus</taxon>
    </lineage>
</organism>
<dbReference type="AlphaFoldDB" id="A0A6A6ZD12"/>
<protein>
    <submittedName>
        <fullName evidence="2">Uncharacterized protein</fullName>
    </submittedName>
</protein>
<reference evidence="2" key="1">
    <citation type="journal article" date="2020" name="Stud. Mycol.">
        <title>101 Dothideomycetes genomes: a test case for predicting lifestyles and emergence of pathogens.</title>
        <authorList>
            <person name="Haridas S."/>
            <person name="Albert R."/>
            <person name="Binder M."/>
            <person name="Bloem J."/>
            <person name="Labutti K."/>
            <person name="Salamov A."/>
            <person name="Andreopoulos B."/>
            <person name="Baker S."/>
            <person name="Barry K."/>
            <person name="Bills G."/>
            <person name="Bluhm B."/>
            <person name="Cannon C."/>
            <person name="Castanera R."/>
            <person name="Culley D."/>
            <person name="Daum C."/>
            <person name="Ezra D."/>
            <person name="Gonzalez J."/>
            <person name="Henrissat B."/>
            <person name="Kuo A."/>
            <person name="Liang C."/>
            <person name="Lipzen A."/>
            <person name="Lutzoni F."/>
            <person name="Magnuson J."/>
            <person name="Mondo S."/>
            <person name="Nolan M."/>
            <person name="Ohm R."/>
            <person name="Pangilinan J."/>
            <person name="Park H.-J."/>
            <person name="Ramirez L."/>
            <person name="Alfaro M."/>
            <person name="Sun H."/>
            <person name="Tritt A."/>
            <person name="Yoshinaga Y."/>
            <person name="Zwiers L.-H."/>
            <person name="Turgeon B."/>
            <person name="Goodwin S."/>
            <person name="Spatafora J."/>
            <person name="Crous P."/>
            <person name="Grigoriev I."/>
        </authorList>
    </citation>
    <scope>NUCLEOTIDE SEQUENCE</scope>
    <source>
        <strain evidence="2">CBS 113818</strain>
    </source>
</reference>
<dbReference type="EMBL" id="MU006249">
    <property type="protein sequence ID" value="KAF2818748.1"/>
    <property type="molecule type" value="Genomic_DNA"/>
</dbReference>
<feature type="compositionally biased region" description="Acidic residues" evidence="1">
    <location>
        <begin position="118"/>
        <end position="136"/>
    </location>
</feature>
<proteinExistence type="predicted"/>
<accession>A0A6A6ZD12</accession>
<name>A0A6A6ZD12_9PLEO</name>
<evidence type="ECO:0000313" key="2">
    <source>
        <dbReference type="EMBL" id="KAF2818748.1"/>
    </source>
</evidence>
<dbReference type="Proteomes" id="UP000799424">
    <property type="component" value="Unassembled WGS sequence"/>
</dbReference>
<evidence type="ECO:0000313" key="3">
    <source>
        <dbReference type="Proteomes" id="UP000799424"/>
    </source>
</evidence>
<gene>
    <name evidence="2" type="ORF">CC86DRAFT_413635</name>
</gene>
<evidence type="ECO:0000256" key="1">
    <source>
        <dbReference type="SAM" id="MobiDB-lite"/>
    </source>
</evidence>
<feature type="region of interest" description="Disordered" evidence="1">
    <location>
        <begin position="114"/>
        <end position="136"/>
    </location>
</feature>
<sequence length="171" mass="18906">MFNVELDWSPGDDMKGEGTLIDEYRVVDEDTMVDDTTAEEDTIVDEVAAIEEEVDKGAVEPRELEIGEELVVDCAELEWLSEDEATGDDALDKEVVVCEDIDKLASEVDTVDCAKEEDAADDDAAADEDSTFEDTTVEEVATTREEVDDCDMDSEVLEYPEELGVDCTELE</sequence>